<dbReference type="GO" id="GO:0016798">
    <property type="term" value="F:hydrolase activity, acting on glycosyl bonds"/>
    <property type="evidence" value="ECO:0007669"/>
    <property type="project" value="UniProtKB-KW"/>
</dbReference>
<keyword evidence="13" id="KW-0969">Cilium</keyword>
<dbReference type="GO" id="GO:0044780">
    <property type="term" value="P:bacterial-type flagellum assembly"/>
    <property type="evidence" value="ECO:0007669"/>
    <property type="project" value="InterPro"/>
</dbReference>
<dbReference type="Proteomes" id="UP000061457">
    <property type="component" value="Chromosome I"/>
</dbReference>
<dbReference type="EMBL" id="CP013187">
    <property type="protein sequence ID" value="ALO41419.1"/>
    <property type="molecule type" value="Genomic_DNA"/>
</dbReference>
<dbReference type="Gene3D" id="1.10.530.10">
    <property type="match status" value="1"/>
</dbReference>
<sequence length="328" mass="36879">MSMNTNPLEKQNFFDLGDLNALRQDALKSGGDQQASNEALKKAAEQFESIFTQMLMKSMRKANEAMEDKNSPFNSSGVKFFQEMHDQQLSLELSKKGSLGLADLIVKQLSPNVEGYKPSSVLRNDAQLPMQKPTPEQLPEFIRRQPEIAPEVAKAVKADEQPRFDSPESFISEMWEHAKTAAQKIGLNPAVMIAQAALETGWGKHVIAKQDGSSSLNLFNIKADRSWQGEHAKKMTLEFEKGLPVQKQASFRAYESIKDSINDYVNFLQSNPRYSQALNNADKPEKYLDELQQAGYATDPNYAEKIKNVLQRGEFKQMLTSLVRQGVN</sequence>
<dbReference type="KEGG" id="pphe:PP2015_901"/>
<evidence type="ECO:0000259" key="12">
    <source>
        <dbReference type="SMART" id="SM00047"/>
    </source>
</evidence>
<dbReference type="STRING" id="161398.PP2015_901"/>
<gene>
    <name evidence="13" type="ORF">PP2015_901</name>
</gene>
<dbReference type="PRINTS" id="PR01002">
    <property type="entry name" value="FLGFLGJ"/>
</dbReference>
<keyword evidence="8" id="KW-0378">Hydrolase</keyword>
<protein>
    <recommendedName>
        <fullName evidence="5">Peptidoglycan hydrolase FlgJ</fullName>
    </recommendedName>
    <alternativeName>
        <fullName evidence="11">Muramidase FlgJ</fullName>
    </alternativeName>
</protein>
<dbReference type="Pfam" id="PF01832">
    <property type="entry name" value="Glucosaminidase"/>
    <property type="match status" value="1"/>
</dbReference>
<comment type="function">
    <text evidence="1">Flagellum-specific muramidase which hydrolyzes the peptidoglycan layer to assemble the rod structure in the periplasmic space.</text>
</comment>
<dbReference type="GO" id="GO:0042597">
    <property type="term" value="C:periplasmic space"/>
    <property type="evidence" value="ECO:0007669"/>
    <property type="project" value="UniProtKB-SubCell"/>
</dbReference>
<keyword evidence="14" id="KW-1185">Reference proteome</keyword>
<evidence type="ECO:0000256" key="6">
    <source>
        <dbReference type="ARBA" id="ARBA00022764"/>
    </source>
</evidence>
<feature type="domain" description="Mannosyl-glycoprotein endo-beta-N-acetylglucosamidase-like" evidence="12">
    <location>
        <begin position="155"/>
        <end position="316"/>
    </location>
</feature>
<evidence type="ECO:0000256" key="3">
    <source>
        <dbReference type="ARBA" id="ARBA00006880"/>
    </source>
</evidence>
<dbReference type="InterPro" id="IPR019301">
    <property type="entry name" value="Flagellar_prot_FlgJ_N"/>
</dbReference>
<evidence type="ECO:0000256" key="4">
    <source>
        <dbReference type="ARBA" id="ARBA00007974"/>
    </source>
</evidence>
<keyword evidence="13" id="KW-0966">Cell projection</keyword>
<keyword evidence="9" id="KW-0326">Glycosidase</keyword>
<dbReference type="PATRIC" id="fig|161398.10.peg.917"/>
<dbReference type="NCBIfam" id="TIGR02541">
    <property type="entry name" value="flagell_FlgJ"/>
    <property type="match status" value="1"/>
</dbReference>
<dbReference type="AlphaFoldDB" id="A0A0S2JZE7"/>
<dbReference type="Pfam" id="PF10135">
    <property type="entry name" value="Rod-binding"/>
    <property type="match status" value="1"/>
</dbReference>
<reference evidence="13 14" key="1">
    <citation type="submission" date="2015-11" db="EMBL/GenBank/DDBJ databases">
        <authorList>
            <person name="Zhang Y."/>
            <person name="Guo Z."/>
        </authorList>
    </citation>
    <scope>NUCLEOTIDE SEQUENCE [LARGE SCALE GENOMIC DNA]</scope>
    <source>
        <strain evidence="13 14">KCTC 12086</strain>
    </source>
</reference>
<dbReference type="GO" id="GO:0071973">
    <property type="term" value="P:bacterial-type flagellum-dependent cell motility"/>
    <property type="evidence" value="ECO:0007669"/>
    <property type="project" value="TreeGrafter"/>
</dbReference>
<dbReference type="Gene3D" id="2.10.70.40">
    <property type="entry name" value="peptidoglycan hydrolase"/>
    <property type="match status" value="1"/>
</dbReference>
<dbReference type="GO" id="GO:0071555">
    <property type="term" value="P:cell wall organization"/>
    <property type="evidence" value="ECO:0007669"/>
    <property type="project" value="UniProtKB-KW"/>
</dbReference>
<dbReference type="SMART" id="SM00047">
    <property type="entry name" value="LYZ2"/>
    <property type="match status" value="1"/>
</dbReference>
<dbReference type="InterPro" id="IPR002901">
    <property type="entry name" value="MGlyc_endo_b_GlcNAc-like_dom"/>
</dbReference>
<dbReference type="InterPro" id="IPR051056">
    <property type="entry name" value="Glycosyl_Hydrolase_73"/>
</dbReference>
<evidence type="ECO:0000256" key="1">
    <source>
        <dbReference type="ARBA" id="ARBA00002954"/>
    </source>
</evidence>
<evidence type="ECO:0000256" key="10">
    <source>
        <dbReference type="ARBA" id="ARBA00023316"/>
    </source>
</evidence>
<name>A0A0S2JZE7_9GAMM</name>
<evidence type="ECO:0000256" key="11">
    <source>
        <dbReference type="ARBA" id="ARBA00030835"/>
    </source>
</evidence>
<evidence type="ECO:0000313" key="13">
    <source>
        <dbReference type="EMBL" id="ALO41419.1"/>
    </source>
</evidence>
<evidence type="ECO:0000256" key="9">
    <source>
        <dbReference type="ARBA" id="ARBA00023295"/>
    </source>
</evidence>
<keyword evidence="6" id="KW-0574">Periplasm</keyword>
<comment type="similarity">
    <text evidence="4">In the C-terminal section; belongs to the glycosyl hydrolase 73 family.</text>
</comment>
<dbReference type="InterPro" id="IPR013377">
    <property type="entry name" value="FlgJ"/>
</dbReference>
<dbReference type="PANTHER" id="PTHR33308">
    <property type="entry name" value="PEPTIDOGLYCAN HYDROLASE FLGJ"/>
    <property type="match status" value="1"/>
</dbReference>
<keyword evidence="10" id="KW-0961">Cell wall biogenesis/degradation</keyword>
<proteinExistence type="inferred from homology"/>
<evidence type="ECO:0000256" key="7">
    <source>
        <dbReference type="ARBA" id="ARBA00022795"/>
    </source>
</evidence>
<evidence type="ECO:0000256" key="5">
    <source>
        <dbReference type="ARBA" id="ARBA00013433"/>
    </source>
</evidence>
<comment type="subcellular location">
    <subcellularLocation>
        <location evidence="2">Periplasm</location>
    </subcellularLocation>
</comment>
<evidence type="ECO:0000256" key="2">
    <source>
        <dbReference type="ARBA" id="ARBA00004418"/>
    </source>
</evidence>
<keyword evidence="13" id="KW-0282">Flagellum</keyword>
<dbReference type="GO" id="GO:0004040">
    <property type="term" value="F:amidase activity"/>
    <property type="evidence" value="ECO:0007669"/>
    <property type="project" value="InterPro"/>
</dbReference>
<dbReference type="PANTHER" id="PTHR33308:SF9">
    <property type="entry name" value="PEPTIDOGLYCAN HYDROLASE FLGJ"/>
    <property type="match status" value="1"/>
</dbReference>
<evidence type="ECO:0000313" key="14">
    <source>
        <dbReference type="Proteomes" id="UP000061457"/>
    </source>
</evidence>
<organism evidence="13 14">
    <name type="scientific">Pseudoalteromonas phenolica</name>
    <dbReference type="NCBI Taxonomy" id="161398"/>
    <lineage>
        <taxon>Bacteria</taxon>
        <taxon>Pseudomonadati</taxon>
        <taxon>Pseudomonadota</taxon>
        <taxon>Gammaproteobacteria</taxon>
        <taxon>Alteromonadales</taxon>
        <taxon>Pseudoalteromonadaceae</taxon>
        <taxon>Pseudoalteromonas</taxon>
    </lineage>
</organism>
<accession>A0A0S2JZE7</accession>
<evidence type="ECO:0000256" key="8">
    <source>
        <dbReference type="ARBA" id="ARBA00022801"/>
    </source>
</evidence>
<comment type="similarity">
    <text evidence="3">In the N-terminal section; belongs to the FlgJ family.</text>
</comment>
<keyword evidence="7" id="KW-1005">Bacterial flagellum biogenesis</keyword>